<accession>A0A9Q1HKU6</accession>
<evidence type="ECO:0000313" key="2">
    <source>
        <dbReference type="Proteomes" id="UP001152320"/>
    </source>
</evidence>
<sequence length="115" mass="13548">MFYKATICGVWRYCLVCWGGNVTKLERYRIDNINKKAERVIGIYQSAVDSVYQCLLQAKLDSVWNDCNHPLFQRFHNSIISRGIGRLRLPELKTNRHRNSFIPRAIRLYNVSLSR</sequence>
<dbReference type="Proteomes" id="UP001152320">
    <property type="component" value="Chromosome 1"/>
</dbReference>
<keyword evidence="2" id="KW-1185">Reference proteome</keyword>
<evidence type="ECO:0000313" key="1">
    <source>
        <dbReference type="EMBL" id="KAJ8048808.1"/>
    </source>
</evidence>
<dbReference type="EMBL" id="JAIZAY010000001">
    <property type="protein sequence ID" value="KAJ8048808.1"/>
    <property type="molecule type" value="Genomic_DNA"/>
</dbReference>
<dbReference type="OrthoDB" id="411173at2759"/>
<proteinExistence type="predicted"/>
<comment type="caution">
    <text evidence="1">The sequence shown here is derived from an EMBL/GenBank/DDBJ whole genome shotgun (WGS) entry which is preliminary data.</text>
</comment>
<name>A0A9Q1HKU6_HOLLE</name>
<dbReference type="AlphaFoldDB" id="A0A9Q1HKU6"/>
<organism evidence="1 2">
    <name type="scientific">Holothuria leucospilota</name>
    <name type="common">Black long sea cucumber</name>
    <name type="synonym">Mertensiothuria leucospilota</name>
    <dbReference type="NCBI Taxonomy" id="206669"/>
    <lineage>
        <taxon>Eukaryota</taxon>
        <taxon>Metazoa</taxon>
        <taxon>Echinodermata</taxon>
        <taxon>Eleutherozoa</taxon>
        <taxon>Echinozoa</taxon>
        <taxon>Holothuroidea</taxon>
        <taxon>Aspidochirotacea</taxon>
        <taxon>Aspidochirotida</taxon>
        <taxon>Holothuriidae</taxon>
        <taxon>Holothuria</taxon>
    </lineage>
</organism>
<protein>
    <submittedName>
        <fullName evidence="1">Uncharacterized protein</fullName>
    </submittedName>
</protein>
<reference evidence="1" key="1">
    <citation type="submission" date="2021-10" db="EMBL/GenBank/DDBJ databases">
        <title>Tropical sea cucumber genome reveals ecological adaptation and Cuvierian tubules defense mechanism.</title>
        <authorList>
            <person name="Chen T."/>
        </authorList>
    </citation>
    <scope>NUCLEOTIDE SEQUENCE</scope>
    <source>
        <strain evidence="1">Nanhai2018</strain>
        <tissue evidence="1">Muscle</tissue>
    </source>
</reference>
<gene>
    <name evidence="1" type="ORF">HOLleu_01276</name>
</gene>